<proteinExistence type="predicted"/>
<keyword evidence="3" id="KW-1185">Reference proteome</keyword>
<dbReference type="AlphaFoldDB" id="A0AAN7NSV4"/>
<protein>
    <submittedName>
        <fullName evidence="2">Uncharacterized protein</fullName>
    </submittedName>
</protein>
<gene>
    <name evidence="2" type="ORF">QYF61_013793</name>
</gene>
<accession>A0AAN7NSV4</accession>
<name>A0AAN7NSV4_MYCAM</name>
<evidence type="ECO:0000313" key="3">
    <source>
        <dbReference type="Proteomes" id="UP001333110"/>
    </source>
</evidence>
<sequence>MRAGSSTRLVQRFEDAHQFASTLGSFYQANSLQRGSRLQRQESFIAPHIPKGRPPETQNSKIGWAKKGFRGEEENSSLRNRLKGGEKKLITSSSSFLCSPSLTNTRNMTHNQLASFSDPAHKKLGGGTAKLAKGLFHTIWRHAQYRNWGELAGGQRSLLGDGLGIGQWVEQAPEGTIQNSRAEATRTSALPSHLRRCSKGGVEVLYAKQSQLPQPLLIRLLLQTLHQLRCPSLDTLQHLKVSLVVRGPKLNTGFEVRPHQCRVQGHNHFLSPAGHAIFDTSQDAIGFLGRLGTLLAHIQAAVNQHSQLLMVGHKARCRVERRKKGKYNRKRLKDESNETVSAVLFAIAYSPPPGLFFHLDALPPAHFYHLKPFRLWHYTLFLPGALLPERGVSVQRDRALRTPPHRRAGPRGGQAAAARGSCRPAQPRAASRSVAQRPRLGAPAELAFGGSGSAEYTLGPLKSRGISPTALVRPHLECCVQFWAPQYKRDMDILERVQ</sequence>
<feature type="region of interest" description="Disordered" evidence="1">
    <location>
        <begin position="400"/>
        <end position="436"/>
    </location>
</feature>
<evidence type="ECO:0000313" key="2">
    <source>
        <dbReference type="EMBL" id="KAK4830864.1"/>
    </source>
</evidence>
<dbReference type="Proteomes" id="UP001333110">
    <property type="component" value="Unassembled WGS sequence"/>
</dbReference>
<organism evidence="2 3">
    <name type="scientific">Mycteria americana</name>
    <name type="common">Wood stork</name>
    <dbReference type="NCBI Taxonomy" id="33587"/>
    <lineage>
        <taxon>Eukaryota</taxon>
        <taxon>Metazoa</taxon>
        <taxon>Chordata</taxon>
        <taxon>Craniata</taxon>
        <taxon>Vertebrata</taxon>
        <taxon>Euteleostomi</taxon>
        <taxon>Archelosauria</taxon>
        <taxon>Archosauria</taxon>
        <taxon>Dinosauria</taxon>
        <taxon>Saurischia</taxon>
        <taxon>Theropoda</taxon>
        <taxon>Coelurosauria</taxon>
        <taxon>Aves</taxon>
        <taxon>Neognathae</taxon>
        <taxon>Neoaves</taxon>
        <taxon>Aequornithes</taxon>
        <taxon>Ciconiiformes</taxon>
        <taxon>Ciconiidae</taxon>
        <taxon>Mycteria</taxon>
    </lineage>
</organism>
<comment type="caution">
    <text evidence="2">The sequence shown here is derived from an EMBL/GenBank/DDBJ whole genome shotgun (WGS) entry which is preliminary data.</text>
</comment>
<dbReference type="EMBL" id="JAUNZN010000001">
    <property type="protein sequence ID" value="KAK4830864.1"/>
    <property type="molecule type" value="Genomic_DNA"/>
</dbReference>
<reference evidence="2 3" key="1">
    <citation type="journal article" date="2023" name="J. Hered.">
        <title>Chromosome-level genome of the wood stork (Mycteria americana) provides insight into avian chromosome evolution.</title>
        <authorList>
            <person name="Flamio R. Jr."/>
            <person name="Ramstad K.M."/>
        </authorList>
    </citation>
    <scope>NUCLEOTIDE SEQUENCE [LARGE SCALE GENOMIC DNA]</scope>
    <source>
        <strain evidence="2">JAX WOST 10</strain>
    </source>
</reference>
<evidence type="ECO:0000256" key="1">
    <source>
        <dbReference type="SAM" id="MobiDB-lite"/>
    </source>
</evidence>